<sequence length="316" mass="35973">MVWVLQQPTSSAMTKLVPLEGLRIGAKESIRLQGSGKIAKFCRIRFRRQVSQSGERWLCLASSEFAGTDEKRKMKNDRGSFSSTAYDTEKGRPAAMPRKPREVSRTEKLDTFGRLRSPRAARELAMCTLYAAMSRDADPLKVYEERLNQRIGRDFNREILESYDHSPVDVGNNETEEYEERAAALMQEQEVEADAEGTVLLAPLPLVYSRFSLSLARSLVKSTSDRWVLQENIIKPLFPRKWKNVPEIAWIPLVILQIAVTELETTDTPQKVIINEAIDLTRRFCDGAAPRIVHGILARYIELRQKFASDKPTENS</sequence>
<accession>A0ABD1Z0V0</accession>
<dbReference type="PANTHER" id="PTHR11078">
    <property type="entry name" value="N UTILIZATION SUBSTANCE PROTEIN B-RELATED"/>
    <property type="match status" value="1"/>
</dbReference>
<proteinExistence type="inferred from homology"/>
<dbReference type="Pfam" id="PF01029">
    <property type="entry name" value="NusB"/>
    <property type="match status" value="1"/>
</dbReference>
<gene>
    <name evidence="8" type="ORF">R1flu_007718</name>
</gene>
<reference evidence="8 9" key="1">
    <citation type="submission" date="2024-09" db="EMBL/GenBank/DDBJ databases">
        <title>Chromosome-scale assembly of Riccia fluitans.</title>
        <authorList>
            <person name="Paukszto L."/>
            <person name="Sawicki J."/>
            <person name="Karawczyk K."/>
            <person name="Piernik-Szablinska J."/>
            <person name="Szczecinska M."/>
            <person name="Mazdziarz M."/>
        </authorList>
    </citation>
    <scope>NUCLEOTIDE SEQUENCE [LARGE SCALE GENOMIC DNA]</scope>
    <source>
        <strain evidence="8">Rf_01</strain>
        <tissue evidence="8">Aerial parts of the thallus</tissue>
    </source>
</reference>
<protein>
    <recommendedName>
        <fullName evidence="7">NusB/RsmB/TIM44 domain-containing protein</fullName>
    </recommendedName>
</protein>
<feature type="domain" description="NusB/RsmB/TIM44" evidence="7">
    <location>
        <begin position="214"/>
        <end position="300"/>
    </location>
</feature>
<keyword evidence="5" id="KW-0804">Transcription</keyword>
<keyword evidence="4" id="KW-0805">Transcription regulation</keyword>
<dbReference type="InterPro" id="IPR011605">
    <property type="entry name" value="NusB_fam"/>
</dbReference>
<organism evidence="8 9">
    <name type="scientific">Riccia fluitans</name>
    <dbReference type="NCBI Taxonomy" id="41844"/>
    <lineage>
        <taxon>Eukaryota</taxon>
        <taxon>Viridiplantae</taxon>
        <taxon>Streptophyta</taxon>
        <taxon>Embryophyta</taxon>
        <taxon>Marchantiophyta</taxon>
        <taxon>Marchantiopsida</taxon>
        <taxon>Marchantiidae</taxon>
        <taxon>Marchantiales</taxon>
        <taxon>Ricciaceae</taxon>
        <taxon>Riccia</taxon>
    </lineage>
</organism>
<dbReference type="InterPro" id="IPR035926">
    <property type="entry name" value="NusB-like_sf"/>
</dbReference>
<comment type="similarity">
    <text evidence="1">Belongs to the NusB family.</text>
</comment>
<evidence type="ECO:0000256" key="5">
    <source>
        <dbReference type="ARBA" id="ARBA00023163"/>
    </source>
</evidence>
<dbReference type="SUPFAM" id="SSF48013">
    <property type="entry name" value="NusB-like"/>
    <property type="match status" value="1"/>
</dbReference>
<dbReference type="GO" id="GO:0031564">
    <property type="term" value="P:transcription antitermination"/>
    <property type="evidence" value="ECO:0007669"/>
    <property type="project" value="UniProtKB-KW"/>
</dbReference>
<name>A0ABD1Z0V0_9MARC</name>
<evidence type="ECO:0000256" key="3">
    <source>
        <dbReference type="ARBA" id="ARBA00022884"/>
    </source>
</evidence>
<evidence type="ECO:0000313" key="8">
    <source>
        <dbReference type="EMBL" id="KAL2636239.1"/>
    </source>
</evidence>
<keyword evidence="3" id="KW-0694">RNA-binding</keyword>
<keyword evidence="9" id="KW-1185">Reference proteome</keyword>
<evidence type="ECO:0000256" key="2">
    <source>
        <dbReference type="ARBA" id="ARBA00022814"/>
    </source>
</evidence>
<dbReference type="Gene3D" id="1.10.940.10">
    <property type="entry name" value="NusB-like"/>
    <property type="match status" value="1"/>
</dbReference>
<evidence type="ECO:0000256" key="1">
    <source>
        <dbReference type="ARBA" id="ARBA00005952"/>
    </source>
</evidence>
<comment type="caution">
    <text evidence="8">The sequence shown here is derived from an EMBL/GenBank/DDBJ whole genome shotgun (WGS) entry which is preliminary data.</text>
</comment>
<evidence type="ECO:0000256" key="4">
    <source>
        <dbReference type="ARBA" id="ARBA00023015"/>
    </source>
</evidence>
<dbReference type="PANTHER" id="PTHR11078:SF3">
    <property type="entry name" value="ANTITERMINATION NUSB DOMAIN-CONTAINING PROTEIN"/>
    <property type="match status" value="1"/>
</dbReference>
<keyword evidence="2" id="KW-0889">Transcription antitermination</keyword>
<evidence type="ECO:0000313" key="9">
    <source>
        <dbReference type="Proteomes" id="UP001605036"/>
    </source>
</evidence>
<dbReference type="InterPro" id="IPR006027">
    <property type="entry name" value="NusB_RsmB_TIM44"/>
</dbReference>
<evidence type="ECO:0000256" key="6">
    <source>
        <dbReference type="SAM" id="MobiDB-lite"/>
    </source>
</evidence>
<evidence type="ECO:0000259" key="7">
    <source>
        <dbReference type="Pfam" id="PF01029"/>
    </source>
</evidence>
<dbReference type="Proteomes" id="UP001605036">
    <property type="component" value="Unassembled WGS sequence"/>
</dbReference>
<dbReference type="EMBL" id="JBHFFA010000003">
    <property type="protein sequence ID" value="KAL2636239.1"/>
    <property type="molecule type" value="Genomic_DNA"/>
</dbReference>
<dbReference type="AlphaFoldDB" id="A0ABD1Z0V0"/>
<feature type="region of interest" description="Disordered" evidence="6">
    <location>
        <begin position="71"/>
        <end position="102"/>
    </location>
</feature>
<dbReference type="GO" id="GO:0003723">
    <property type="term" value="F:RNA binding"/>
    <property type="evidence" value="ECO:0007669"/>
    <property type="project" value="UniProtKB-KW"/>
</dbReference>